<comment type="caution">
    <text evidence="5">The sequence shown here is derived from an EMBL/GenBank/DDBJ whole genome shotgun (WGS) entry which is preliminary data.</text>
</comment>
<comment type="similarity">
    <text evidence="2">Belongs to the ACC deaminase/D-cysteine desulfhydrase family.</text>
</comment>
<evidence type="ECO:0000313" key="5">
    <source>
        <dbReference type="EMBL" id="MDT0593438.1"/>
    </source>
</evidence>
<proteinExistence type="inferred from homology"/>
<keyword evidence="3" id="KW-0663">Pyridoxal phosphate</keyword>
<dbReference type="InterPro" id="IPR036052">
    <property type="entry name" value="TrpB-like_PALP_sf"/>
</dbReference>
<evidence type="ECO:0000256" key="1">
    <source>
        <dbReference type="ARBA" id="ARBA00001933"/>
    </source>
</evidence>
<feature type="domain" description="Tryptophan synthase beta chain-like PALP" evidence="4">
    <location>
        <begin position="9"/>
        <end position="308"/>
    </location>
</feature>
<sequence length="318" mass="35878">MTIQKPLDIILPSPLQRLPSFDSESEQAVNTYCKRDDLIHELISGNKWRKLTGLVPILLDLKRTNKEIKILSFGGAYSNHLHALAYLCFTLNIQLIAIVRGHYEKHLTPTLTDIQKWHAHIHFVDKTEYKLRTDEEYLFRLKTMHGANLIVPEGGSSELSFVGLNSLGKELDEQIDQATHIIMPVASGGTMAGLIDYYVRQEHKPNLIGIAVLKGEGYLEQLVTDLLPSTTNELLKYTPLSWHILHDFHQGGYAKSTLALSQFISDFTSLNKIQLEPVYSGKCFYAVKQLMNNAFFPNGSKIVILHTGGLQGKRRVNV</sequence>
<dbReference type="PANTHER" id="PTHR43780:SF2">
    <property type="entry name" value="1-AMINOCYCLOPROPANE-1-CARBOXYLATE DEAMINASE-RELATED"/>
    <property type="match status" value="1"/>
</dbReference>
<organism evidence="5 6">
    <name type="scientific">Glaciecola petra</name>
    <dbReference type="NCBI Taxonomy" id="3075602"/>
    <lineage>
        <taxon>Bacteria</taxon>
        <taxon>Pseudomonadati</taxon>
        <taxon>Pseudomonadota</taxon>
        <taxon>Gammaproteobacteria</taxon>
        <taxon>Alteromonadales</taxon>
        <taxon>Alteromonadaceae</taxon>
        <taxon>Glaciecola</taxon>
    </lineage>
</organism>
<dbReference type="Proteomes" id="UP001253545">
    <property type="component" value="Unassembled WGS sequence"/>
</dbReference>
<evidence type="ECO:0000256" key="2">
    <source>
        <dbReference type="ARBA" id="ARBA00008639"/>
    </source>
</evidence>
<evidence type="ECO:0000313" key="6">
    <source>
        <dbReference type="Proteomes" id="UP001253545"/>
    </source>
</evidence>
<dbReference type="Gene3D" id="3.40.50.1100">
    <property type="match status" value="2"/>
</dbReference>
<dbReference type="PANTHER" id="PTHR43780">
    <property type="entry name" value="1-AMINOCYCLOPROPANE-1-CARBOXYLATE DEAMINASE-RELATED"/>
    <property type="match status" value="1"/>
</dbReference>
<comment type="cofactor">
    <cofactor evidence="1">
        <name>pyridoxal 5'-phosphate</name>
        <dbReference type="ChEBI" id="CHEBI:597326"/>
    </cofactor>
</comment>
<dbReference type="RefSeq" id="WP_311366953.1">
    <property type="nucleotide sequence ID" value="NZ_JAVRHX010000001.1"/>
</dbReference>
<evidence type="ECO:0000259" key="4">
    <source>
        <dbReference type="Pfam" id="PF00291"/>
    </source>
</evidence>
<keyword evidence="6" id="KW-1185">Reference proteome</keyword>
<dbReference type="Pfam" id="PF00291">
    <property type="entry name" value="PALP"/>
    <property type="match status" value="1"/>
</dbReference>
<reference evidence="5 6" key="1">
    <citation type="submission" date="2023-09" db="EMBL/GenBank/DDBJ databases">
        <authorList>
            <person name="Rey-Velasco X."/>
        </authorList>
    </citation>
    <scope>NUCLEOTIDE SEQUENCE [LARGE SCALE GENOMIC DNA]</scope>
    <source>
        <strain evidence="5 6">P117</strain>
    </source>
</reference>
<dbReference type="PIRSF" id="PIRSF006278">
    <property type="entry name" value="ACCD_DCysDesulf"/>
    <property type="match status" value="1"/>
</dbReference>
<dbReference type="InterPro" id="IPR001926">
    <property type="entry name" value="TrpB-like_PALP"/>
</dbReference>
<dbReference type="InterPro" id="IPR027278">
    <property type="entry name" value="ACCD_DCysDesulf"/>
</dbReference>
<gene>
    <name evidence="5" type="ORF">RM552_01105</name>
</gene>
<evidence type="ECO:0000256" key="3">
    <source>
        <dbReference type="ARBA" id="ARBA00022898"/>
    </source>
</evidence>
<accession>A0ABU2ZN22</accession>
<dbReference type="EMBL" id="JAVRHX010000001">
    <property type="protein sequence ID" value="MDT0593438.1"/>
    <property type="molecule type" value="Genomic_DNA"/>
</dbReference>
<protein>
    <submittedName>
        <fullName evidence="5">Pyridoxal-phosphate dependent enzyme</fullName>
    </submittedName>
</protein>
<dbReference type="SUPFAM" id="SSF53686">
    <property type="entry name" value="Tryptophan synthase beta subunit-like PLP-dependent enzymes"/>
    <property type="match status" value="1"/>
</dbReference>
<name>A0ABU2ZN22_9ALTE</name>